<protein>
    <submittedName>
        <fullName evidence="1">10745_t:CDS:1</fullName>
    </submittedName>
</protein>
<proteinExistence type="predicted"/>
<comment type="caution">
    <text evidence="1">The sequence shown here is derived from an EMBL/GenBank/DDBJ whole genome shotgun (WGS) entry which is preliminary data.</text>
</comment>
<organism evidence="1 2">
    <name type="scientific">Gigaspora margarita</name>
    <dbReference type="NCBI Taxonomy" id="4874"/>
    <lineage>
        <taxon>Eukaryota</taxon>
        <taxon>Fungi</taxon>
        <taxon>Fungi incertae sedis</taxon>
        <taxon>Mucoromycota</taxon>
        <taxon>Glomeromycotina</taxon>
        <taxon>Glomeromycetes</taxon>
        <taxon>Diversisporales</taxon>
        <taxon>Gigasporaceae</taxon>
        <taxon>Gigaspora</taxon>
    </lineage>
</organism>
<keyword evidence="2" id="KW-1185">Reference proteome</keyword>
<dbReference type="EMBL" id="CAJVQB010004000">
    <property type="protein sequence ID" value="CAG8623998.1"/>
    <property type="molecule type" value="Genomic_DNA"/>
</dbReference>
<accession>A0ABN7UL73</accession>
<name>A0ABN7UL73_GIGMA</name>
<evidence type="ECO:0000313" key="1">
    <source>
        <dbReference type="EMBL" id="CAG8623998.1"/>
    </source>
</evidence>
<dbReference type="Proteomes" id="UP000789901">
    <property type="component" value="Unassembled WGS sequence"/>
</dbReference>
<gene>
    <name evidence="1" type="ORF">GMARGA_LOCUS7987</name>
</gene>
<sequence>MTRVSRISSRIKPILYPNLVRCEDCTTGKKFLKIISKLYLLMTSVGKCTERKYEKMESQENKNL</sequence>
<reference evidence="1 2" key="1">
    <citation type="submission" date="2021-06" db="EMBL/GenBank/DDBJ databases">
        <authorList>
            <person name="Kallberg Y."/>
            <person name="Tangrot J."/>
            <person name="Rosling A."/>
        </authorList>
    </citation>
    <scope>NUCLEOTIDE SEQUENCE [LARGE SCALE GENOMIC DNA]</scope>
    <source>
        <strain evidence="1 2">120-4 pot B 10/14</strain>
    </source>
</reference>
<evidence type="ECO:0000313" key="2">
    <source>
        <dbReference type="Proteomes" id="UP000789901"/>
    </source>
</evidence>